<evidence type="ECO:0000313" key="4">
    <source>
        <dbReference type="Proteomes" id="UP000236291"/>
    </source>
</evidence>
<dbReference type="InterPro" id="IPR044974">
    <property type="entry name" value="Disease_R_plants"/>
</dbReference>
<evidence type="ECO:0000313" key="3">
    <source>
        <dbReference type="EMBL" id="PNY16440.1"/>
    </source>
</evidence>
<feature type="compositionally biased region" description="Polar residues" evidence="1">
    <location>
        <begin position="366"/>
        <end position="381"/>
    </location>
</feature>
<gene>
    <name evidence="3" type="ORF">L195_g013160</name>
</gene>
<dbReference type="Proteomes" id="UP000236291">
    <property type="component" value="Unassembled WGS sequence"/>
</dbReference>
<dbReference type="Gene3D" id="3.40.50.300">
    <property type="entry name" value="P-loop containing nucleotide triphosphate hydrolases"/>
    <property type="match status" value="1"/>
</dbReference>
<feature type="region of interest" description="Disordered" evidence="1">
    <location>
        <begin position="359"/>
        <end position="381"/>
    </location>
</feature>
<dbReference type="GO" id="GO:0043531">
    <property type="term" value="F:ADP binding"/>
    <property type="evidence" value="ECO:0007669"/>
    <property type="project" value="InterPro"/>
</dbReference>
<dbReference type="STRING" id="57577.A0A2K3PMD0"/>
<dbReference type="GO" id="GO:0006952">
    <property type="term" value="P:defense response"/>
    <property type="evidence" value="ECO:0007669"/>
    <property type="project" value="InterPro"/>
</dbReference>
<dbReference type="InterPro" id="IPR002182">
    <property type="entry name" value="NB-ARC"/>
</dbReference>
<feature type="domain" description="NB-ARC" evidence="2">
    <location>
        <begin position="10"/>
        <end position="86"/>
    </location>
</feature>
<proteinExistence type="predicted"/>
<name>A0A2K3PMD0_TRIPR</name>
<dbReference type="SUPFAM" id="SSF52047">
    <property type="entry name" value="RNI-like"/>
    <property type="match status" value="1"/>
</dbReference>
<dbReference type="Pfam" id="PF00931">
    <property type="entry name" value="NB-ARC"/>
    <property type="match status" value="1"/>
</dbReference>
<evidence type="ECO:0000256" key="1">
    <source>
        <dbReference type="SAM" id="MobiDB-lite"/>
    </source>
</evidence>
<dbReference type="InterPro" id="IPR032675">
    <property type="entry name" value="LRR_dom_sf"/>
</dbReference>
<dbReference type="PANTHER" id="PTHR11017:SF243">
    <property type="entry name" value="ADP-RIBOSYL CYCLASE_CYCLIC ADP-RIBOSE HYDROLASE"/>
    <property type="match status" value="1"/>
</dbReference>
<dbReference type="SUPFAM" id="SSF52540">
    <property type="entry name" value="P-loop containing nucleoside triphosphate hydrolases"/>
    <property type="match status" value="1"/>
</dbReference>
<comment type="caution">
    <text evidence="3">The sequence shown here is derived from an EMBL/GenBank/DDBJ whole genome shotgun (WGS) entry which is preliminary data.</text>
</comment>
<reference evidence="3 4" key="2">
    <citation type="journal article" date="2017" name="Front. Plant Sci.">
        <title>Gene Classification and Mining of Molecular Markers Useful in Red Clover (Trifolium pratense) Breeding.</title>
        <authorList>
            <person name="Istvanek J."/>
            <person name="Dluhosova J."/>
            <person name="Dluhos P."/>
            <person name="Patkova L."/>
            <person name="Nedelnik J."/>
            <person name="Repkova J."/>
        </authorList>
    </citation>
    <scope>NUCLEOTIDE SEQUENCE [LARGE SCALE GENOMIC DNA]</scope>
    <source>
        <strain evidence="4">cv. Tatra</strain>
        <tissue evidence="3">Young leaves</tissue>
    </source>
</reference>
<organism evidence="3 4">
    <name type="scientific">Trifolium pratense</name>
    <name type="common">Red clover</name>
    <dbReference type="NCBI Taxonomy" id="57577"/>
    <lineage>
        <taxon>Eukaryota</taxon>
        <taxon>Viridiplantae</taxon>
        <taxon>Streptophyta</taxon>
        <taxon>Embryophyta</taxon>
        <taxon>Tracheophyta</taxon>
        <taxon>Spermatophyta</taxon>
        <taxon>Magnoliopsida</taxon>
        <taxon>eudicotyledons</taxon>
        <taxon>Gunneridae</taxon>
        <taxon>Pentapetalae</taxon>
        <taxon>rosids</taxon>
        <taxon>fabids</taxon>
        <taxon>Fabales</taxon>
        <taxon>Fabaceae</taxon>
        <taxon>Papilionoideae</taxon>
        <taxon>50 kb inversion clade</taxon>
        <taxon>NPAAA clade</taxon>
        <taxon>Hologalegina</taxon>
        <taxon>IRL clade</taxon>
        <taxon>Trifolieae</taxon>
        <taxon>Trifolium</taxon>
    </lineage>
</organism>
<dbReference type="AlphaFoldDB" id="A0A2K3PMD0"/>
<dbReference type="EMBL" id="ASHM01008521">
    <property type="protein sequence ID" value="PNY16440.1"/>
    <property type="molecule type" value="Genomic_DNA"/>
</dbReference>
<dbReference type="Gene3D" id="3.80.10.10">
    <property type="entry name" value="Ribonuclease Inhibitor"/>
    <property type="match status" value="1"/>
</dbReference>
<protein>
    <submittedName>
        <fullName evidence="3">Disease resistance protein</fullName>
    </submittedName>
</protein>
<dbReference type="InterPro" id="IPR027417">
    <property type="entry name" value="P-loop_NTPase"/>
</dbReference>
<dbReference type="PANTHER" id="PTHR11017">
    <property type="entry name" value="LEUCINE-RICH REPEAT-CONTAINING PROTEIN"/>
    <property type="match status" value="1"/>
</dbReference>
<sequence length="508" mass="57656">MCLVRDFHMRRLRSRKVFIVLDNVDSLDQFEYLCRDYGDLSNDSRLVITTRDRQLLNDRVDMIHEVKPWKHSESLELFSLAAFNGTTRIKFHSSKVFEHEANTTRITGIQTQDLSIGRLHKLKRLNLENLRLKHVQKELSSVRSITELKISGSRLMVEKQQLHDLFDGLHSIKILHMKDFVNLFELPDNLSVLSKLKELHLDGSNVKMLPESINQLQELEILSLVNCRELRCLPKLPSLIKQLYVVNCTSPVSISNLKTLASKIMGNAKHISFSNSLNLDGNAKHMSMQLGTSSILKFYEPKICYEFFVRNSTEEVDGSIGVKHKLVEEDNESESHIFNMEKSMGSTREETKSMIIHNGTPPILVSKSNSQLKSNGNEEASQTECRAGLHLQLVESVATENNYHQRSNFEETECSEEKPNGQFIALEDGSDEDPFAELESILMGSSNSSPKETCSTSNVALSKALHNLECLLNKSLKSILCDVELQQQLYASLECIGQASLKKFLIML</sequence>
<evidence type="ECO:0000259" key="2">
    <source>
        <dbReference type="Pfam" id="PF00931"/>
    </source>
</evidence>
<reference evidence="3 4" key="1">
    <citation type="journal article" date="2014" name="Am. J. Bot.">
        <title>Genome assembly and annotation for red clover (Trifolium pratense; Fabaceae).</title>
        <authorList>
            <person name="Istvanek J."/>
            <person name="Jaros M."/>
            <person name="Krenek A."/>
            <person name="Repkova J."/>
        </authorList>
    </citation>
    <scope>NUCLEOTIDE SEQUENCE [LARGE SCALE GENOMIC DNA]</scope>
    <source>
        <strain evidence="4">cv. Tatra</strain>
        <tissue evidence="3">Young leaves</tissue>
    </source>
</reference>
<accession>A0A2K3PMD0</accession>